<organism evidence="2">
    <name type="scientific">termite gut metagenome</name>
    <dbReference type="NCBI Taxonomy" id="433724"/>
    <lineage>
        <taxon>unclassified sequences</taxon>
        <taxon>metagenomes</taxon>
        <taxon>organismal metagenomes</taxon>
    </lineage>
</organism>
<dbReference type="PANTHER" id="PTHR43745">
    <property type="entry name" value="NITROREDUCTASE MJ1384-RELATED"/>
    <property type="match status" value="1"/>
</dbReference>
<dbReference type="Gene3D" id="3.40.109.10">
    <property type="entry name" value="NADH Oxidase"/>
    <property type="match status" value="1"/>
</dbReference>
<accession>A0A5J4QSW2</accession>
<dbReference type="InterPro" id="IPR000415">
    <property type="entry name" value="Nitroreductase-like"/>
</dbReference>
<dbReference type="InterPro" id="IPR029479">
    <property type="entry name" value="Nitroreductase"/>
</dbReference>
<comment type="caution">
    <text evidence="2">The sequence shown here is derived from an EMBL/GenBank/DDBJ whole genome shotgun (WGS) entry which is preliminary data.</text>
</comment>
<evidence type="ECO:0000313" key="2">
    <source>
        <dbReference type="EMBL" id="KAA6324164.1"/>
    </source>
</evidence>
<dbReference type="EMBL" id="SNRY01002635">
    <property type="protein sequence ID" value="KAA6324164.1"/>
    <property type="molecule type" value="Genomic_DNA"/>
</dbReference>
<dbReference type="AlphaFoldDB" id="A0A5J4QSW2"/>
<dbReference type="PANTHER" id="PTHR43745:SF2">
    <property type="entry name" value="NITROREDUCTASE MJ1384-RELATED"/>
    <property type="match status" value="1"/>
</dbReference>
<sequence length="220" mass="24263">MTLKFLEFMKKINVLVWLMTMSIATSFAADKVIKLSKPNMNRSTTLMKAFSERKSTREYSSKELSNADLSDLLWTANGINRPDEKRTAPSAMDRKDVDVYVVLPDGAYLYDAKEHKLDLISEGDYRAAVAGNGQDFVKSAPLSIVLVSELSRLGDAKNPQTQLMGAVDVGIVSQNIALFCAGANLATVPRASMNRDLLKSALKLTDTQLLLINHPVGYFK</sequence>
<protein>
    <recommendedName>
        <fullName evidence="1">Nitroreductase domain-containing protein</fullName>
    </recommendedName>
</protein>
<evidence type="ECO:0000259" key="1">
    <source>
        <dbReference type="Pfam" id="PF00881"/>
    </source>
</evidence>
<reference evidence="2" key="1">
    <citation type="submission" date="2019-03" db="EMBL/GenBank/DDBJ databases">
        <title>Single cell metagenomics reveals metabolic interactions within the superorganism composed of flagellate Streblomastix strix and complex community of Bacteroidetes bacteria on its surface.</title>
        <authorList>
            <person name="Treitli S.C."/>
            <person name="Kolisko M."/>
            <person name="Husnik F."/>
            <person name="Keeling P."/>
            <person name="Hampl V."/>
        </authorList>
    </citation>
    <scope>NUCLEOTIDE SEQUENCE</scope>
    <source>
        <strain evidence="2">STM</strain>
    </source>
</reference>
<proteinExistence type="predicted"/>
<dbReference type="SUPFAM" id="SSF55469">
    <property type="entry name" value="FMN-dependent nitroreductase-like"/>
    <property type="match status" value="1"/>
</dbReference>
<dbReference type="CDD" id="cd02142">
    <property type="entry name" value="McbC_SagB-like_oxidoreductase"/>
    <property type="match status" value="1"/>
</dbReference>
<feature type="domain" description="Nitroreductase" evidence="1">
    <location>
        <begin position="52"/>
        <end position="218"/>
    </location>
</feature>
<dbReference type="InterPro" id="IPR052544">
    <property type="entry name" value="Bacteriocin_Proc_Enz"/>
</dbReference>
<dbReference type="GO" id="GO:0016491">
    <property type="term" value="F:oxidoreductase activity"/>
    <property type="evidence" value="ECO:0007669"/>
    <property type="project" value="InterPro"/>
</dbReference>
<gene>
    <name evidence="2" type="ORF">EZS27_026477</name>
</gene>
<name>A0A5J4QSW2_9ZZZZ</name>
<dbReference type="Pfam" id="PF00881">
    <property type="entry name" value="Nitroreductase"/>
    <property type="match status" value="1"/>
</dbReference>